<evidence type="ECO:0000259" key="8">
    <source>
        <dbReference type="PROSITE" id="PS50928"/>
    </source>
</evidence>
<feature type="transmembrane region" description="Helical" evidence="7">
    <location>
        <begin position="197"/>
        <end position="219"/>
    </location>
</feature>
<evidence type="ECO:0000313" key="10">
    <source>
        <dbReference type="Proteomes" id="UP000284178"/>
    </source>
</evidence>
<comment type="similarity">
    <text evidence="7">Belongs to the binding-protein-dependent transport system permease family.</text>
</comment>
<keyword evidence="3" id="KW-1003">Cell membrane</keyword>
<dbReference type="Proteomes" id="UP000284178">
    <property type="component" value="Unassembled WGS sequence"/>
</dbReference>
<dbReference type="AlphaFoldDB" id="A0A412FY35"/>
<dbReference type="InterPro" id="IPR035906">
    <property type="entry name" value="MetI-like_sf"/>
</dbReference>
<evidence type="ECO:0000256" key="7">
    <source>
        <dbReference type="RuleBase" id="RU363032"/>
    </source>
</evidence>
<gene>
    <name evidence="9" type="ORF">DWY25_11045</name>
</gene>
<proteinExistence type="inferred from homology"/>
<feature type="transmembrane region" description="Helical" evidence="7">
    <location>
        <begin position="143"/>
        <end position="160"/>
    </location>
</feature>
<dbReference type="EMBL" id="QRUP01000013">
    <property type="protein sequence ID" value="RGR73089.1"/>
    <property type="molecule type" value="Genomic_DNA"/>
</dbReference>
<feature type="transmembrane region" description="Helical" evidence="7">
    <location>
        <begin position="74"/>
        <end position="103"/>
    </location>
</feature>
<dbReference type="PANTHER" id="PTHR43744:SF12">
    <property type="entry name" value="ABC TRANSPORTER PERMEASE PROTEIN MG189-RELATED"/>
    <property type="match status" value="1"/>
</dbReference>
<dbReference type="Gene3D" id="1.10.3720.10">
    <property type="entry name" value="MetI-like"/>
    <property type="match status" value="1"/>
</dbReference>
<evidence type="ECO:0000256" key="4">
    <source>
        <dbReference type="ARBA" id="ARBA00022692"/>
    </source>
</evidence>
<dbReference type="GO" id="GO:0055085">
    <property type="term" value="P:transmembrane transport"/>
    <property type="evidence" value="ECO:0007669"/>
    <property type="project" value="InterPro"/>
</dbReference>
<dbReference type="InterPro" id="IPR000515">
    <property type="entry name" value="MetI-like"/>
</dbReference>
<accession>A0A412FY35</accession>
<dbReference type="GO" id="GO:0005886">
    <property type="term" value="C:plasma membrane"/>
    <property type="evidence" value="ECO:0007669"/>
    <property type="project" value="UniProtKB-SubCell"/>
</dbReference>
<evidence type="ECO:0000256" key="3">
    <source>
        <dbReference type="ARBA" id="ARBA00022475"/>
    </source>
</evidence>
<dbReference type="CDD" id="cd06261">
    <property type="entry name" value="TM_PBP2"/>
    <property type="match status" value="1"/>
</dbReference>
<keyword evidence="4 7" id="KW-0812">Transmembrane</keyword>
<dbReference type="Pfam" id="PF00528">
    <property type="entry name" value="BPD_transp_1"/>
    <property type="match status" value="1"/>
</dbReference>
<protein>
    <submittedName>
        <fullName evidence="9">Carbohydrate ABC transporter permease</fullName>
    </submittedName>
</protein>
<keyword evidence="6 7" id="KW-0472">Membrane</keyword>
<evidence type="ECO:0000256" key="1">
    <source>
        <dbReference type="ARBA" id="ARBA00004651"/>
    </source>
</evidence>
<evidence type="ECO:0000256" key="6">
    <source>
        <dbReference type="ARBA" id="ARBA00023136"/>
    </source>
</evidence>
<reference evidence="9 10" key="1">
    <citation type="submission" date="2018-08" db="EMBL/GenBank/DDBJ databases">
        <title>A genome reference for cultivated species of the human gut microbiota.</title>
        <authorList>
            <person name="Zou Y."/>
            <person name="Xue W."/>
            <person name="Luo G."/>
        </authorList>
    </citation>
    <scope>NUCLEOTIDE SEQUENCE [LARGE SCALE GENOMIC DNA]</scope>
    <source>
        <strain evidence="9 10">AF24-29</strain>
    </source>
</reference>
<sequence>MKKKNKLPGQLGTLLKYAFLIAGALTMLFPFLWMILTAFKTLDESIRIPPIWFPKEWMAVNFKTVFDTAPFGQYFINTCIIATISTLLAVVVTVLASFAFSVLEFKGKKFWFWLFLSTMMVPTELLIIQNYVTVSHLGWLDTYQGIIIPTLASGFYIYMLREYFMQVPPILYKAAKIDGCSDWRYLWKVMVPMSKNAIATISILHFITTWNSFLWPLMVTNSPDKRVLTTGLMYFNNDASSFVNLQMAGACVVILPMVVFYLIFRKQIINGVARGGIKG</sequence>
<evidence type="ECO:0000256" key="5">
    <source>
        <dbReference type="ARBA" id="ARBA00022989"/>
    </source>
</evidence>
<keyword evidence="10" id="KW-1185">Reference proteome</keyword>
<name>A0A412FY35_9FIRM</name>
<dbReference type="PROSITE" id="PS50928">
    <property type="entry name" value="ABC_TM1"/>
    <property type="match status" value="1"/>
</dbReference>
<comment type="subcellular location">
    <subcellularLocation>
        <location evidence="1 7">Cell membrane</location>
        <topology evidence="1 7">Multi-pass membrane protein</topology>
    </subcellularLocation>
</comment>
<feature type="transmembrane region" description="Helical" evidence="7">
    <location>
        <begin position="14"/>
        <end position="36"/>
    </location>
</feature>
<evidence type="ECO:0000256" key="2">
    <source>
        <dbReference type="ARBA" id="ARBA00022448"/>
    </source>
</evidence>
<keyword evidence="5 7" id="KW-1133">Transmembrane helix</keyword>
<comment type="caution">
    <text evidence="9">The sequence shown here is derived from an EMBL/GenBank/DDBJ whole genome shotgun (WGS) entry which is preliminary data.</text>
</comment>
<dbReference type="GeneID" id="83015931"/>
<evidence type="ECO:0000313" key="9">
    <source>
        <dbReference type="EMBL" id="RGR73089.1"/>
    </source>
</evidence>
<keyword evidence="2 7" id="KW-0813">Transport</keyword>
<feature type="domain" description="ABC transmembrane type-1" evidence="8">
    <location>
        <begin position="75"/>
        <end position="264"/>
    </location>
</feature>
<feature type="transmembrane region" description="Helical" evidence="7">
    <location>
        <begin position="239"/>
        <end position="264"/>
    </location>
</feature>
<organism evidence="9 10">
    <name type="scientific">Holdemania filiformis</name>
    <dbReference type="NCBI Taxonomy" id="61171"/>
    <lineage>
        <taxon>Bacteria</taxon>
        <taxon>Bacillati</taxon>
        <taxon>Bacillota</taxon>
        <taxon>Erysipelotrichia</taxon>
        <taxon>Erysipelotrichales</taxon>
        <taxon>Erysipelotrichaceae</taxon>
        <taxon>Holdemania</taxon>
    </lineage>
</organism>
<dbReference type="PANTHER" id="PTHR43744">
    <property type="entry name" value="ABC TRANSPORTER PERMEASE PROTEIN MG189-RELATED-RELATED"/>
    <property type="match status" value="1"/>
</dbReference>
<dbReference type="SUPFAM" id="SSF161098">
    <property type="entry name" value="MetI-like"/>
    <property type="match status" value="1"/>
</dbReference>
<feature type="transmembrane region" description="Helical" evidence="7">
    <location>
        <begin position="110"/>
        <end position="131"/>
    </location>
</feature>
<dbReference type="RefSeq" id="WP_006059251.1">
    <property type="nucleotide sequence ID" value="NZ_CABJCV010000013.1"/>
</dbReference>